<accession>A0A4P1RVS6</accession>
<name>A0A4P1RVS6_LUPAN</name>
<dbReference type="AlphaFoldDB" id="A0A4P1RVS6"/>
<dbReference type="PANTHER" id="PTHR31339">
    <property type="entry name" value="PECTIN LYASE-RELATED"/>
    <property type="match status" value="1"/>
</dbReference>
<dbReference type="PANTHER" id="PTHR31339:SF44">
    <property type="entry name" value="PECTIN LYASE-LIKE SUPERFAMILY PROTEIN"/>
    <property type="match status" value="1"/>
</dbReference>
<dbReference type="Gramene" id="OIW18764">
    <property type="protein sequence ID" value="OIW18764"/>
    <property type="gene ID" value="TanjilG_13516"/>
</dbReference>
<dbReference type="Proteomes" id="UP000188354">
    <property type="component" value="Chromosome LG01"/>
</dbReference>
<dbReference type="InterPro" id="IPR051801">
    <property type="entry name" value="GH28_Enzymes"/>
</dbReference>
<keyword evidence="3" id="KW-0134">Cell wall</keyword>
<evidence type="ECO:0000256" key="7">
    <source>
        <dbReference type="SAM" id="Phobius"/>
    </source>
</evidence>
<keyword evidence="7" id="KW-1133">Transmembrane helix</keyword>
<dbReference type="Gene3D" id="2.160.20.10">
    <property type="entry name" value="Single-stranded right-handed beta-helix, Pectin lyase-like"/>
    <property type="match status" value="2"/>
</dbReference>
<dbReference type="InterPro" id="IPR000743">
    <property type="entry name" value="Glyco_hydro_28"/>
</dbReference>
<evidence type="ECO:0000256" key="1">
    <source>
        <dbReference type="ARBA" id="ARBA00004191"/>
    </source>
</evidence>
<evidence type="ECO:0000256" key="5">
    <source>
        <dbReference type="ARBA" id="ARBA00023295"/>
    </source>
</evidence>
<keyword evidence="7" id="KW-0812">Transmembrane</keyword>
<keyword evidence="5 6" id="KW-0326">Glycosidase</keyword>
<evidence type="ECO:0000313" key="8">
    <source>
        <dbReference type="EMBL" id="OIW18764.1"/>
    </source>
</evidence>
<dbReference type="InterPro" id="IPR012334">
    <property type="entry name" value="Pectin_lyas_fold"/>
</dbReference>
<evidence type="ECO:0008006" key="10">
    <source>
        <dbReference type="Google" id="ProtNLM"/>
    </source>
</evidence>
<reference evidence="8 9" key="1">
    <citation type="journal article" date="2017" name="Plant Biotechnol. J.">
        <title>A comprehensive draft genome sequence for lupin (Lupinus angustifolius), an emerging health food: insights into plant-microbe interactions and legume evolution.</title>
        <authorList>
            <person name="Hane J.K."/>
            <person name="Ming Y."/>
            <person name="Kamphuis L.G."/>
            <person name="Nelson M.N."/>
            <person name="Garg G."/>
            <person name="Atkins C.A."/>
            <person name="Bayer P.E."/>
            <person name="Bravo A."/>
            <person name="Bringans S."/>
            <person name="Cannon S."/>
            <person name="Edwards D."/>
            <person name="Foley R."/>
            <person name="Gao L.L."/>
            <person name="Harrison M.J."/>
            <person name="Huang W."/>
            <person name="Hurgobin B."/>
            <person name="Li S."/>
            <person name="Liu C.W."/>
            <person name="McGrath A."/>
            <person name="Morahan G."/>
            <person name="Murray J."/>
            <person name="Weller J."/>
            <person name="Jian J."/>
            <person name="Singh K.B."/>
        </authorList>
    </citation>
    <scope>NUCLEOTIDE SEQUENCE [LARGE SCALE GENOMIC DNA]</scope>
    <source>
        <strain evidence="9">cv. Tanjil</strain>
        <tissue evidence="8">Whole plant</tissue>
    </source>
</reference>
<keyword evidence="7" id="KW-0472">Membrane</keyword>
<dbReference type="InterPro" id="IPR006626">
    <property type="entry name" value="PbH1"/>
</dbReference>
<gene>
    <name evidence="8" type="ORF">TanjilG_13516</name>
</gene>
<comment type="similarity">
    <text evidence="2 6">Belongs to the glycosyl hydrolase 28 family.</text>
</comment>
<dbReference type="EMBL" id="CM007361">
    <property type="protein sequence ID" value="OIW18764.1"/>
    <property type="molecule type" value="Genomic_DNA"/>
</dbReference>
<dbReference type="Pfam" id="PF00295">
    <property type="entry name" value="Glyco_hydro_28"/>
    <property type="match status" value="2"/>
</dbReference>
<evidence type="ECO:0000256" key="6">
    <source>
        <dbReference type="RuleBase" id="RU361169"/>
    </source>
</evidence>
<evidence type="ECO:0000256" key="3">
    <source>
        <dbReference type="ARBA" id="ARBA00022512"/>
    </source>
</evidence>
<sequence>MMVDTSTIGRFHHQKLDFKRWVPILLTSYKTLFTVLWIAAFASIFVWQRNIVGGLFVFGRATAARPVPKLRPVAFNLTDFGGVGDGVTLNTEAFERAISAISKLGKKGGGQLNVPPGRWLTAPFNLTSHMTLFLAEDAVILGLDDEKYWPLMPPLPSYGYGREHPGPRYGSLIHGQNLKDIVITGHNGTINGQGQAWWKKYRQKRLNHTRGPLVQIMWSSDIVITNITMRDSPFWTLHPYDCRNITIKHVTILAPVFEAPNTDGIDPGKYILLNSCEDMLIEDCYISTGDDAIAIKSGWDQYGIAYGRPSKNIMIRNLVVRSMVSSACQTKAVLDLATYLWQISETKTGKPALATLKCLWDEKYWPLMPPLPSYGYGREHPGPRYGSLIHGQNLKDIVITGHNGTINGQGQAWWKKYRQKRLNHTRGPLVQIMWSSDIVITNITMRDSPFWTLHPYDCRNITIKHVTILAPVFEAPNTDGIDPGKYILLNSCEDMLIEDCYISTGDDAIAIKSGWDQYGIAYGRPSKNIMIRNLVVRSMVSAGVSIGSEMSGGVFNVTVENLLVWDSRRAVRIKTAPGRGGYVRQITYRNLTFENVRVGIVMKTDYNEHPDNGYDPTALPVLKDISFTSVHGHGVRVPVRIHGSEEIPVRNVTFHDMSVGLTYKKKHIFQCAFVQGRVIGTIFPAPCVNLDRYNEQGQLVEHSASQNVTDIDYDF</sequence>
<dbReference type="SMART" id="SM00710">
    <property type="entry name" value="PbH1"/>
    <property type="match status" value="9"/>
</dbReference>
<keyword evidence="4 6" id="KW-0378">Hydrolase</keyword>
<evidence type="ECO:0000256" key="2">
    <source>
        <dbReference type="ARBA" id="ARBA00008834"/>
    </source>
</evidence>
<proteinExistence type="inferred from homology"/>
<evidence type="ECO:0000313" key="9">
    <source>
        <dbReference type="Proteomes" id="UP000188354"/>
    </source>
</evidence>
<dbReference type="GO" id="GO:0004650">
    <property type="term" value="F:polygalacturonase activity"/>
    <property type="evidence" value="ECO:0007669"/>
    <property type="project" value="InterPro"/>
</dbReference>
<feature type="transmembrane region" description="Helical" evidence="7">
    <location>
        <begin position="21"/>
        <end position="47"/>
    </location>
</feature>
<protein>
    <recommendedName>
        <fullName evidence="10">Pectate lyase superfamily protein domain-containing protein</fullName>
    </recommendedName>
</protein>
<keyword evidence="9" id="KW-1185">Reference proteome</keyword>
<keyword evidence="3" id="KW-0964">Secreted</keyword>
<dbReference type="InterPro" id="IPR011050">
    <property type="entry name" value="Pectin_lyase_fold/virulence"/>
</dbReference>
<comment type="subcellular location">
    <subcellularLocation>
        <location evidence="1">Secreted</location>
        <location evidence="1">Cell wall</location>
    </subcellularLocation>
</comment>
<evidence type="ECO:0000256" key="4">
    <source>
        <dbReference type="ARBA" id="ARBA00022801"/>
    </source>
</evidence>
<dbReference type="STRING" id="3871.A0A4P1RVS6"/>
<dbReference type="GO" id="GO:0005975">
    <property type="term" value="P:carbohydrate metabolic process"/>
    <property type="evidence" value="ECO:0007669"/>
    <property type="project" value="InterPro"/>
</dbReference>
<dbReference type="SUPFAM" id="SSF51126">
    <property type="entry name" value="Pectin lyase-like"/>
    <property type="match status" value="2"/>
</dbReference>
<organism evidence="8 9">
    <name type="scientific">Lupinus angustifolius</name>
    <name type="common">Narrow-leaved blue lupine</name>
    <dbReference type="NCBI Taxonomy" id="3871"/>
    <lineage>
        <taxon>Eukaryota</taxon>
        <taxon>Viridiplantae</taxon>
        <taxon>Streptophyta</taxon>
        <taxon>Embryophyta</taxon>
        <taxon>Tracheophyta</taxon>
        <taxon>Spermatophyta</taxon>
        <taxon>Magnoliopsida</taxon>
        <taxon>eudicotyledons</taxon>
        <taxon>Gunneridae</taxon>
        <taxon>Pentapetalae</taxon>
        <taxon>rosids</taxon>
        <taxon>fabids</taxon>
        <taxon>Fabales</taxon>
        <taxon>Fabaceae</taxon>
        <taxon>Papilionoideae</taxon>
        <taxon>50 kb inversion clade</taxon>
        <taxon>genistoids sensu lato</taxon>
        <taxon>core genistoids</taxon>
        <taxon>Genisteae</taxon>
        <taxon>Lupinus</taxon>
    </lineage>
</organism>